<sequence length="133" mass="14858">MTIFLPRREQIAIVDEAIELLGGTATDIYSSKTRNINKNVQNVEIVTTSTVAGCFGSCRATHPVSANVSTPVESPMTIYHALECKHDMSYIVPVNSYIADFGHRFQSTTFPVMNFMLLRQLIITKTCRGNDRE</sequence>
<dbReference type="EMBL" id="CAJOBO010000017">
    <property type="protein sequence ID" value="CAF4097852.1"/>
    <property type="molecule type" value="Genomic_DNA"/>
</dbReference>
<accession>A0A819UJ33</accession>
<organism evidence="2 3">
    <name type="scientific">Rotaria socialis</name>
    <dbReference type="NCBI Taxonomy" id="392032"/>
    <lineage>
        <taxon>Eukaryota</taxon>
        <taxon>Metazoa</taxon>
        <taxon>Spiralia</taxon>
        <taxon>Gnathifera</taxon>
        <taxon>Rotifera</taxon>
        <taxon>Eurotatoria</taxon>
        <taxon>Bdelloidea</taxon>
        <taxon>Philodinida</taxon>
        <taxon>Philodinidae</taxon>
        <taxon>Rotaria</taxon>
    </lineage>
</organism>
<evidence type="ECO:0000313" key="1">
    <source>
        <dbReference type="EMBL" id="CAF3486131.1"/>
    </source>
</evidence>
<protein>
    <submittedName>
        <fullName evidence="2">Uncharacterized protein</fullName>
    </submittedName>
</protein>
<gene>
    <name evidence="2" type="ORF">HFQ381_LOCUS735</name>
    <name evidence="1" type="ORF">LUA448_LOCUS24341</name>
</gene>
<reference evidence="2" key="1">
    <citation type="submission" date="2021-02" db="EMBL/GenBank/DDBJ databases">
        <authorList>
            <person name="Nowell W R."/>
        </authorList>
    </citation>
    <scope>NUCLEOTIDE SEQUENCE</scope>
</reference>
<dbReference type="AlphaFoldDB" id="A0A819UJ33"/>
<dbReference type="Proteomes" id="UP000663851">
    <property type="component" value="Unassembled WGS sequence"/>
</dbReference>
<comment type="caution">
    <text evidence="2">The sequence shown here is derived from an EMBL/GenBank/DDBJ whole genome shotgun (WGS) entry which is preliminary data.</text>
</comment>
<dbReference type="Proteomes" id="UP000663833">
    <property type="component" value="Unassembled WGS sequence"/>
</dbReference>
<proteinExistence type="predicted"/>
<evidence type="ECO:0000313" key="2">
    <source>
        <dbReference type="EMBL" id="CAF4097852.1"/>
    </source>
</evidence>
<evidence type="ECO:0000313" key="3">
    <source>
        <dbReference type="Proteomes" id="UP000663851"/>
    </source>
</evidence>
<name>A0A819UJ33_9BILA</name>
<dbReference type="EMBL" id="CAJNYD010003245">
    <property type="protein sequence ID" value="CAF3486131.1"/>
    <property type="molecule type" value="Genomic_DNA"/>
</dbReference>